<dbReference type="PANTHER" id="PTHR43380:SF1">
    <property type="entry name" value="2-OXOISOVALERATE DEHYDROGENASE SUBUNIT ALPHA, MITOCHONDRIAL"/>
    <property type="match status" value="1"/>
</dbReference>
<dbReference type="GO" id="GO:0016624">
    <property type="term" value="F:oxidoreductase activity, acting on the aldehyde or oxo group of donors, disulfide as acceptor"/>
    <property type="evidence" value="ECO:0007669"/>
    <property type="project" value="InterPro"/>
</dbReference>
<dbReference type="InterPro" id="IPR001017">
    <property type="entry name" value="DH_E1"/>
</dbReference>
<dbReference type="InterPro" id="IPR050771">
    <property type="entry name" value="Alpha-ketoacid_DH_E1_comp"/>
</dbReference>
<name>A0A0F8YCB9_9ZZZZ</name>
<organism evidence="3">
    <name type="scientific">marine sediment metagenome</name>
    <dbReference type="NCBI Taxonomy" id="412755"/>
    <lineage>
        <taxon>unclassified sequences</taxon>
        <taxon>metagenomes</taxon>
        <taxon>ecological metagenomes</taxon>
    </lineage>
</organism>
<dbReference type="PANTHER" id="PTHR43380">
    <property type="entry name" value="2-OXOISOVALERATE DEHYDROGENASE SUBUNIT ALPHA, MITOCHONDRIAL"/>
    <property type="match status" value="1"/>
</dbReference>
<evidence type="ECO:0000313" key="3">
    <source>
        <dbReference type="EMBL" id="KKK51794.1"/>
    </source>
</evidence>
<feature type="non-terminal residue" evidence="3">
    <location>
        <position position="1"/>
    </location>
</feature>
<gene>
    <name evidence="3" type="ORF">LCGC14_3111410</name>
</gene>
<comment type="caution">
    <text evidence="3">The sequence shown here is derived from an EMBL/GenBank/DDBJ whole genome shotgun (WGS) entry which is preliminary data.</text>
</comment>
<dbReference type="SUPFAM" id="SSF52518">
    <property type="entry name" value="Thiamin diphosphate-binding fold (THDP-binding)"/>
    <property type="match status" value="1"/>
</dbReference>
<feature type="domain" description="Dehydrogenase E1 component" evidence="2">
    <location>
        <begin position="2"/>
        <end position="62"/>
    </location>
</feature>
<protein>
    <recommendedName>
        <fullName evidence="2">Dehydrogenase E1 component domain-containing protein</fullName>
    </recommendedName>
</protein>
<dbReference type="InterPro" id="IPR029061">
    <property type="entry name" value="THDP-binding"/>
</dbReference>
<evidence type="ECO:0000256" key="1">
    <source>
        <dbReference type="ARBA" id="ARBA00023002"/>
    </source>
</evidence>
<dbReference type="Pfam" id="PF00676">
    <property type="entry name" value="E1_dh"/>
    <property type="match status" value="1"/>
</dbReference>
<dbReference type="Gene3D" id="3.40.50.970">
    <property type="match status" value="1"/>
</dbReference>
<evidence type="ECO:0000259" key="2">
    <source>
        <dbReference type="Pfam" id="PF00676"/>
    </source>
</evidence>
<keyword evidence="1" id="KW-0560">Oxidoreductase</keyword>
<accession>A0A0F8YCB9</accession>
<reference evidence="3" key="1">
    <citation type="journal article" date="2015" name="Nature">
        <title>Complex archaea that bridge the gap between prokaryotes and eukaryotes.</title>
        <authorList>
            <person name="Spang A."/>
            <person name="Saw J.H."/>
            <person name="Jorgensen S.L."/>
            <person name="Zaremba-Niedzwiedzka K."/>
            <person name="Martijn J."/>
            <person name="Lind A.E."/>
            <person name="van Eijk R."/>
            <person name="Schleper C."/>
            <person name="Guy L."/>
            <person name="Ettema T.J."/>
        </authorList>
    </citation>
    <scope>NUCLEOTIDE SEQUENCE</scope>
</reference>
<dbReference type="EMBL" id="LAZR01067336">
    <property type="protein sequence ID" value="KKK51794.1"/>
    <property type="molecule type" value="Genomic_DNA"/>
</dbReference>
<dbReference type="GO" id="GO:0009083">
    <property type="term" value="P:branched-chain amino acid catabolic process"/>
    <property type="evidence" value="ECO:0007669"/>
    <property type="project" value="TreeGrafter"/>
</dbReference>
<dbReference type="AlphaFoldDB" id="A0A0F8YCB9"/>
<proteinExistence type="predicted"/>
<sequence>RRYRSREEVEEWARKDPIIRFQTYLEEQGLLDAGTRDELTRKAAEEVDAATDYAEKAPLPVPETALRHVFAEDERNP</sequence>